<dbReference type="OrthoDB" id="10260017at2759"/>
<comment type="similarity">
    <text evidence="1">Belongs to the arylamine N-acetyltransferase family.</text>
</comment>
<protein>
    <submittedName>
        <fullName evidence="2">Uncharacterized protein</fullName>
    </submittedName>
</protein>
<dbReference type="PANTHER" id="PTHR11786">
    <property type="entry name" value="N-HYDROXYARYLAMINE O-ACETYLTRANSFERASE"/>
    <property type="match status" value="1"/>
</dbReference>
<sequence>MADVSTTTYRPTFSREQLVEYFSRLYQCKSDDGEKRLKDIELLVISDPREALFTLQRRHLTTFPFSNLVLHYSQHHSISLDPDVLYHKIVERGLGGYCVENTGLFSIVLRTLGFKFYPGGARVSKSLVPGPANAEFHGFGHQVLIVTIDDVKYMVDVGFGPQGPTQPLLLKEGQPVLPGVVQMSLIRKNLSINTDPDQRPWLYRFREDSDSEWVMAYCFYEIEFTPEDYEIMNYWTSVHPASGFTQGIIFTRFTLNEADDRIDGALMLLKNIVKRNQKGNVEILKTLESEEKRVAALKNIFNVHLLPMEIRGIRGRSTEIKQVSDD</sequence>
<dbReference type="PANTHER" id="PTHR11786:SF0">
    <property type="entry name" value="ARYLAMINE N-ACETYLTRANSFERASE 4-RELATED"/>
    <property type="match status" value="1"/>
</dbReference>
<dbReference type="InterPro" id="IPR038765">
    <property type="entry name" value="Papain-like_cys_pep_sf"/>
</dbReference>
<dbReference type="HOGENOM" id="CLU_049918_2_0_1"/>
<dbReference type="InterPro" id="IPR053710">
    <property type="entry name" value="Arylamine_NAT_domain_sf"/>
</dbReference>
<dbReference type="Proteomes" id="UP000023758">
    <property type="component" value="Unassembled WGS sequence"/>
</dbReference>
<dbReference type="EMBL" id="KK207732">
    <property type="protein sequence ID" value="EZF55958.1"/>
    <property type="molecule type" value="Genomic_DNA"/>
</dbReference>
<evidence type="ECO:0000256" key="1">
    <source>
        <dbReference type="ARBA" id="ARBA00006547"/>
    </source>
</evidence>
<dbReference type="GO" id="GO:0016407">
    <property type="term" value="F:acetyltransferase activity"/>
    <property type="evidence" value="ECO:0007669"/>
    <property type="project" value="InterPro"/>
</dbReference>
<dbReference type="SUPFAM" id="SSF54001">
    <property type="entry name" value="Cysteine proteinases"/>
    <property type="match status" value="1"/>
</dbReference>
<dbReference type="InterPro" id="IPR001447">
    <property type="entry name" value="Arylamine_N-AcTrfase"/>
</dbReference>
<evidence type="ECO:0000313" key="2">
    <source>
        <dbReference type="EMBL" id="EZF55958.1"/>
    </source>
</evidence>
<gene>
    <name evidence="2" type="ORF">H103_01585</name>
</gene>
<name>A0A022WCY4_TRIRU</name>
<organism evidence="2">
    <name type="scientific">Trichophyton rubrum CBS 288.86</name>
    <dbReference type="NCBI Taxonomy" id="1215330"/>
    <lineage>
        <taxon>Eukaryota</taxon>
        <taxon>Fungi</taxon>
        <taxon>Dikarya</taxon>
        <taxon>Ascomycota</taxon>
        <taxon>Pezizomycotina</taxon>
        <taxon>Eurotiomycetes</taxon>
        <taxon>Eurotiomycetidae</taxon>
        <taxon>Onygenales</taxon>
        <taxon>Arthrodermataceae</taxon>
        <taxon>Trichophyton</taxon>
    </lineage>
</organism>
<dbReference type="Gene3D" id="3.30.2140.20">
    <property type="match status" value="1"/>
</dbReference>
<accession>A0A022WCY4</accession>
<dbReference type="AlphaFoldDB" id="A0A022WCY4"/>
<reference evidence="2" key="1">
    <citation type="submission" date="2014-02" db="EMBL/GenBank/DDBJ databases">
        <title>The Genome Sequence of Trichophyton rubrum (morphotype fischeri) CBS 288.86.</title>
        <authorList>
            <consortium name="The Broad Institute Genomics Platform"/>
            <person name="Cuomo C.A."/>
            <person name="White T.C."/>
            <person name="Graser Y."/>
            <person name="Martinez-Rossi N."/>
            <person name="Heitman J."/>
            <person name="Young S.K."/>
            <person name="Zeng Q."/>
            <person name="Gargeya S."/>
            <person name="Abouelleil A."/>
            <person name="Alvarado L."/>
            <person name="Chapman S.B."/>
            <person name="Gainer-Dewar J."/>
            <person name="Goldberg J."/>
            <person name="Griggs A."/>
            <person name="Gujja S."/>
            <person name="Hansen M."/>
            <person name="Howarth C."/>
            <person name="Imamovic A."/>
            <person name="Larimer J."/>
            <person name="Martinez D."/>
            <person name="Murphy C."/>
            <person name="Pearson M.D."/>
            <person name="Persinoti G."/>
            <person name="Poon T."/>
            <person name="Priest M."/>
            <person name="Roberts A.D."/>
            <person name="Saif S."/>
            <person name="Shea T.D."/>
            <person name="Sykes S.N."/>
            <person name="Wortman J."/>
            <person name="Nusbaum C."/>
            <person name="Birren B."/>
        </authorList>
    </citation>
    <scope>NUCLEOTIDE SEQUENCE [LARGE SCALE GENOMIC DNA]</scope>
    <source>
        <strain evidence="2">CBS 288.86</strain>
    </source>
</reference>
<proteinExistence type="inferred from homology"/>
<dbReference type="Pfam" id="PF00797">
    <property type="entry name" value="Acetyltransf_2"/>
    <property type="match status" value="1"/>
</dbReference>